<evidence type="ECO:0000313" key="2">
    <source>
        <dbReference type="Proteomes" id="UP000323380"/>
    </source>
</evidence>
<name>A0A5D0NQS4_9ACTN</name>
<dbReference type="Proteomes" id="UP000323380">
    <property type="component" value="Unassembled WGS sequence"/>
</dbReference>
<proteinExistence type="predicted"/>
<organism evidence="1 2">
    <name type="scientific">Actinomadura chibensis</name>
    <dbReference type="NCBI Taxonomy" id="392828"/>
    <lineage>
        <taxon>Bacteria</taxon>
        <taxon>Bacillati</taxon>
        <taxon>Actinomycetota</taxon>
        <taxon>Actinomycetes</taxon>
        <taxon>Streptosporangiales</taxon>
        <taxon>Thermomonosporaceae</taxon>
        <taxon>Actinomadura</taxon>
    </lineage>
</organism>
<keyword evidence="2" id="KW-1185">Reference proteome</keyword>
<evidence type="ECO:0000313" key="1">
    <source>
        <dbReference type="EMBL" id="TYB46642.1"/>
    </source>
</evidence>
<gene>
    <name evidence="1" type="ORF">FXF69_15620</name>
</gene>
<reference evidence="1 2" key="1">
    <citation type="submission" date="2019-08" db="EMBL/GenBank/DDBJ databases">
        <title>Actinomadura sp. nov. CYP1-5 isolated from mountain soil.</title>
        <authorList>
            <person name="Songsumanus A."/>
            <person name="Kuncharoen N."/>
            <person name="Kudo T."/>
            <person name="Yuki M."/>
            <person name="Igarashi Y."/>
            <person name="Tanasupawat S."/>
        </authorList>
    </citation>
    <scope>NUCLEOTIDE SEQUENCE [LARGE SCALE GENOMIC DNA]</scope>
    <source>
        <strain evidence="1 2">JCM 14158</strain>
    </source>
</reference>
<protein>
    <submittedName>
        <fullName evidence="1">Uncharacterized protein</fullName>
    </submittedName>
</protein>
<comment type="caution">
    <text evidence="1">The sequence shown here is derived from an EMBL/GenBank/DDBJ whole genome shotgun (WGS) entry which is preliminary data.</text>
</comment>
<dbReference type="EMBL" id="VSFG01000002">
    <property type="protein sequence ID" value="TYB46642.1"/>
    <property type="molecule type" value="Genomic_DNA"/>
</dbReference>
<accession>A0A5D0NQS4</accession>
<dbReference type="AlphaFoldDB" id="A0A5D0NQS4"/>
<dbReference type="RefSeq" id="WP_067891035.1">
    <property type="nucleotide sequence ID" value="NZ_VSFG01000002.1"/>
</dbReference>
<sequence>MVGTLALAACSQHESAPAPPKDVTFTGMDDAALRARVGEVIAEIRKRDAAGLAHLDIDDTGRRGGPDADKGAAWLVRYFAEPLKGVVQAEIDREQNGPLVQVCLNYGKPRHQLMLDFNDYGKKGESVDGGNGLWPFSARRFAEVADQPPKTKTIPGTFCESGHI</sequence>